<feature type="compositionally biased region" description="Basic and acidic residues" evidence="1">
    <location>
        <begin position="85"/>
        <end position="123"/>
    </location>
</feature>
<gene>
    <name evidence="2" type="ORF">EYF80_029354</name>
</gene>
<evidence type="ECO:0000256" key="1">
    <source>
        <dbReference type="SAM" id="MobiDB-lite"/>
    </source>
</evidence>
<name>A0A4Z2H671_9TELE</name>
<accession>A0A4Z2H671</accession>
<evidence type="ECO:0000313" key="3">
    <source>
        <dbReference type="Proteomes" id="UP000314294"/>
    </source>
</evidence>
<feature type="compositionally biased region" description="Basic and acidic residues" evidence="1">
    <location>
        <begin position="43"/>
        <end position="55"/>
    </location>
</feature>
<evidence type="ECO:0000313" key="2">
    <source>
        <dbReference type="EMBL" id="TNN60503.1"/>
    </source>
</evidence>
<comment type="caution">
    <text evidence="2">The sequence shown here is derived from an EMBL/GenBank/DDBJ whole genome shotgun (WGS) entry which is preliminary data.</text>
</comment>
<keyword evidence="3" id="KW-1185">Reference proteome</keyword>
<dbReference type="Proteomes" id="UP000314294">
    <property type="component" value="Unassembled WGS sequence"/>
</dbReference>
<reference evidence="2 3" key="1">
    <citation type="submission" date="2019-03" db="EMBL/GenBank/DDBJ databases">
        <title>First draft genome of Liparis tanakae, snailfish: a comprehensive survey of snailfish specific genes.</title>
        <authorList>
            <person name="Kim W."/>
            <person name="Song I."/>
            <person name="Jeong J.-H."/>
            <person name="Kim D."/>
            <person name="Kim S."/>
            <person name="Ryu S."/>
            <person name="Song J.Y."/>
            <person name="Lee S.K."/>
        </authorList>
    </citation>
    <scope>NUCLEOTIDE SEQUENCE [LARGE SCALE GENOMIC DNA]</scope>
    <source>
        <tissue evidence="2">Muscle</tissue>
    </source>
</reference>
<sequence>MTTFALRELEDRAPSEEPAPRSQDQSAHGGALSDASGRPIGSGRERKPDSREANRGARFSACHAKDGGSTNGMSTFALGGGVSKEGAEERACHGDGHRGDLSRDSFMRSSLDRKPSERGHVLD</sequence>
<proteinExistence type="predicted"/>
<organism evidence="2 3">
    <name type="scientific">Liparis tanakae</name>
    <name type="common">Tanaka's snailfish</name>
    <dbReference type="NCBI Taxonomy" id="230148"/>
    <lineage>
        <taxon>Eukaryota</taxon>
        <taxon>Metazoa</taxon>
        <taxon>Chordata</taxon>
        <taxon>Craniata</taxon>
        <taxon>Vertebrata</taxon>
        <taxon>Euteleostomi</taxon>
        <taxon>Actinopterygii</taxon>
        <taxon>Neopterygii</taxon>
        <taxon>Teleostei</taxon>
        <taxon>Neoteleostei</taxon>
        <taxon>Acanthomorphata</taxon>
        <taxon>Eupercaria</taxon>
        <taxon>Perciformes</taxon>
        <taxon>Cottioidei</taxon>
        <taxon>Cottales</taxon>
        <taxon>Liparidae</taxon>
        <taxon>Liparis</taxon>
    </lineage>
</organism>
<feature type="compositionally biased region" description="Basic and acidic residues" evidence="1">
    <location>
        <begin position="7"/>
        <end position="19"/>
    </location>
</feature>
<feature type="region of interest" description="Disordered" evidence="1">
    <location>
        <begin position="1"/>
        <end position="123"/>
    </location>
</feature>
<dbReference type="EMBL" id="SRLO01000333">
    <property type="protein sequence ID" value="TNN60503.1"/>
    <property type="molecule type" value="Genomic_DNA"/>
</dbReference>
<protein>
    <submittedName>
        <fullName evidence="2">Uncharacterized protein</fullName>
    </submittedName>
</protein>
<dbReference type="AlphaFoldDB" id="A0A4Z2H671"/>